<proteinExistence type="predicted"/>
<evidence type="ECO:0000256" key="3">
    <source>
        <dbReference type="ARBA" id="ARBA00023004"/>
    </source>
</evidence>
<dbReference type="AlphaFoldDB" id="A0A1Q6R1V7"/>
<evidence type="ECO:0000313" key="6">
    <source>
        <dbReference type="EMBL" id="OLA36375.1"/>
    </source>
</evidence>
<sequence>MIDYAKNIQAFYERDDYKALAGQPGATAVEASFKDLTYVPRKTKPLPGMMAGTMLQEFALQPAQPTALYLHIPFCNLRCSYCSFYRNPFDAEQVEEYVQALLAELDFLQQQGVFAKQRAEAVFFGGGTPSVLNPAQISALLNKIHSVASLADDCEVTFESSIYDLSADKLDACIAGGVNRFSFGVQAFDTHLRRSLGRLNAKEEVTAKLEEVAAKDVKVIIDLIYGLNGQTQAMLLDDIRTALACGVSGMDLYKLQIMPKSPLGQAIAKGNIKYDYNDRMLAEMFIAADALLAEQGAKALSCCHWAMREDERSGYNTLVKSGANIITCGAACGGHMGMYNYMKTMDRSDYVKKATSGQYAVMGMGKHNENYLLLEKLSGQCDSGRFDFALLKQYSDADWESLLAPLLEQWELLDLLYAVDGKYYFTAKGKYYYRQMDRVLLTAAEYALYGKPGLMEQAGQKMMGIMKNMK</sequence>
<dbReference type="STRING" id="626940.BHW43_10470"/>
<dbReference type="Proteomes" id="UP000186777">
    <property type="component" value="Unassembled WGS sequence"/>
</dbReference>
<organism evidence="6 7">
    <name type="scientific">Phascolarctobacterium succinatutens</name>
    <dbReference type="NCBI Taxonomy" id="626940"/>
    <lineage>
        <taxon>Bacteria</taxon>
        <taxon>Bacillati</taxon>
        <taxon>Bacillota</taxon>
        <taxon>Negativicutes</taxon>
        <taxon>Acidaminococcales</taxon>
        <taxon>Acidaminococcaceae</taxon>
        <taxon>Phascolarctobacterium</taxon>
    </lineage>
</organism>
<keyword evidence="2" id="KW-0479">Metal-binding</keyword>
<dbReference type="PANTHER" id="PTHR13932:SF9">
    <property type="entry name" value="COPROPORPHYRINOGEN III OXIDASE"/>
    <property type="match status" value="1"/>
</dbReference>
<dbReference type="RefSeq" id="WP_303680491.1">
    <property type="nucleotide sequence ID" value="NZ_MNTG01000046.1"/>
</dbReference>
<dbReference type="SFLD" id="SFLDS00029">
    <property type="entry name" value="Radical_SAM"/>
    <property type="match status" value="1"/>
</dbReference>
<dbReference type="GO" id="GO:0006779">
    <property type="term" value="P:porphyrin-containing compound biosynthetic process"/>
    <property type="evidence" value="ECO:0007669"/>
    <property type="project" value="TreeGrafter"/>
</dbReference>
<evidence type="ECO:0000313" key="7">
    <source>
        <dbReference type="Proteomes" id="UP000186777"/>
    </source>
</evidence>
<dbReference type="InterPro" id="IPR034505">
    <property type="entry name" value="Coproporphyrinogen-III_oxidase"/>
</dbReference>
<dbReference type="Pfam" id="PF04055">
    <property type="entry name" value="Radical_SAM"/>
    <property type="match status" value="1"/>
</dbReference>
<gene>
    <name evidence="6" type="ORF">BHW43_10470</name>
</gene>
<dbReference type="GO" id="GO:0005737">
    <property type="term" value="C:cytoplasm"/>
    <property type="evidence" value="ECO:0007669"/>
    <property type="project" value="TreeGrafter"/>
</dbReference>
<dbReference type="CDD" id="cd01335">
    <property type="entry name" value="Radical_SAM"/>
    <property type="match status" value="1"/>
</dbReference>
<reference evidence="6 7" key="1">
    <citation type="journal article" date="2016" name="Nat. Biotechnol.">
        <title>Measurement of bacterial replication rates in microbial communities.</title>
        <authorList>
            <person name="Brown C.T."/>
            <person name="Olm M.R."/>
            <person name="Thomas B.C."/>
            <person name="Banfield J.F."/>
        </authorList>
    </citation>
    <scope>NUCLEOTIDE SEQUENCE [LARGE SCALE GENOMIC DNA]</scope>
    <source>
        <strain evidence="6">46_33</strain>
    </source>
</reference>
<evidence type="ECO:0000256" key="1">
    <source>
        <dbReference type="ARBA" id="ARBA00022691"/>
    </source>
</evidence>
<keyword evidence="3" id="KW-0408">Iron</keyword>
<dbReference type="EMBL" id="MNTG01000046">
    <property type="protein sequence ID" value="OLA36375.1"/>
    <property type="molecule type" value="Genomic_DNA"/>
</dbReference>
<dbReference type="GO" id="GO:0051539">
    <property type="term" value="F:4 iron, 4 sulfur cluster binding"/>
    <property type="evidence" value="ECO:0007669"/>
    <property type="project" value="TreeGrafter"/>
</dbReference>
<dbReference type="PROSITE" id="PS51918">
    <property type="entry name" value="RADICAL_SAM"/>
    <property type="match status" value="1"/>
</dbReference>
<dbReference type="SFLD" id="SFLDG01065">
    <property type="entry name" value="anaerobic_coproporphyrinogen-I"/>
    <property type="match status" value="1"/>
</dbReference>
<evidence type="ECO:0000259" key="5">
    <source>
        <dbReference type="PROSITE" id="PS51918"/>
    </source>
</evidence>
<dbReference type="GO" id="GO:0046872">
    <property type="term" value="F:metal ion binding"/>
    <property type="evidence" value="ECO:0007669"/>
    <property type="project" value="UniProtKB-KW"/>
</dbReference>
<keyword evidence="4" id="KW-0411">Iron-sulfur</keyword>
<dbReference type="InterPro" id="IPR007197">
    <property type="entry name" value="rSAM"/>
</dbReference>
<dbReference type="Gene3D" id="3.20.20.70">
    <property type="entry name" value="Aldolase class I"/>
    <property type="match status" value="1"/>
</dbReference>
<dbReference type="InterPro" id="IPR006638">
    <property type="entry name" value="Elp3/MiaA/NifB-like_rSAM"/>
</dbReference>
<keyword evidence="1" id="KW-0949">S-adenosyl-L-methionine</keyword>
<dbReference type="InterPro" id="IPR058240">
    <property type="entry name" value="rSAM_sf"/>
</dbReference>
<comment type="caution">
    <text evidence="6">The sequence shown here is derived from an EMBL/GenBank/DDBJ whole genome shotgun (WGS) entry which is preliminary data.</text>
</comment>
<dbReference type="SUPFAM" id="SSF102114">
    <property type="entry name" value="Radical SAM enzymes"/>
    <property type="match status" value="1"/>
</dbReference>
<dbReference type="SMART" id="SM00729">
    <property type="entry name" value="Elp3"/>
    <property type="match status" value="1"/>
</dbReference>
<dbReference type="PANTHER" id="PTHR13932">
    <property type="entry name" value="COPROPORPHYRINIGEN III OXIDASE"/>
    <property type="match status" value="1"/>
</dbReference>
<evidence type="ECO:0000256" key="4">
    <source>
        <dbReference type="ARBA" id="ARBA00023014"/>
    </source>
</evidence>
<evidence type="ECO:0000256" key="2">
    <source>
        <dbReference type="ARBA" id="ARBA00022723"/>
    </source>
</evidence>
<feature type="domain" description="Radical SAM core" evidence="5">
    <location>
        <begin position="60"/>
        <end position="298"/>
    </location>
</feature>
<protein>
    <recommendedName>
        <fullName evidence="5">Radical SAM core domain-containing protein</fullName>
    </recommendedName>
</protein>
<name>A0A1Q6R1V7_9FIRM</name>
<dbReference type="InterPro" id="IPR013785">
    <property type="entry name" value="Aldolase_TIM"/>
</dbReference>
<dbReference type="GO" id="GO:0003824">
    <property type="term" value="F:catalytic activity"/>
    <property type="evidence" value="ECO:0007669"/>
    <property type="project" value="InterPro"/>
</dbReference>
<accession>A0A1Q6R1V7</accession>